<evidence type="ECO:0000256" key="1">
    <source>
        <dbReference type="SAM" id="Phobius"/>
    </source>
</evidence>
<proteinExistence type="predicted"/>
<dbReference type="EMBL" id="JBHTCQ010000005">
    <property type="protein sequence ID" value="MFC7407052.1"/>
    <property type="molecule type" value="Genomic_DNA"/>
</dbReference>
<feature type="transmembrane region" description="Helical" evidence="1">
    <location>
        <begin position="88"/>
        <end position="107"/>
    </location>
</feature>
<evidence type="ECO:0000313" key="3">
    <source>
        <dbReference type="Proteomes" id="UP001596455"/>
    </source>
</evidence>
<reference evidence="3" key="1">
    <citation type="journal article" date="2019" name="Int. J. Syst. Evol. Microbiol.">
        <title>The Global Catalogue of Microorganisms (GCM) 10K type strain sequencing project: providing services to taxonomists for standard genome sequencing and annotation.</title>
        <authorList>
            <consortium name="The Broad Institute Genomics Platform"/>
            <consortium name="The Broad Institute Genome Sequencing Center for Infectious Disease"/>
            <person name="Wu L."/>
            <person name="Ma J."/>
        </authorList>
    </citation>
    <scope>NUCLEOTIDE SEQUENCE [LARGE SCALE GENOMIC DNA]</scope>
    <source>
        <strain evidence="3">JCM 1490</strain>
    </source>
</reference>
<feature type="transmembrane region" description="Helical" evidence="1">
    <location>
        <begin position="12"/>
        <end position="37"/>
    </location>
</feature>
<organism evidence="2 3">
    <name type="scientific">Georgenia alba</name>
    <dbReference type="NCBI Taxonomy" id="2233858"/>
    <lineage>
        <taxon>Bacteria</taxon>
        <taxon>Bacillati</taxon>
        <taxon>Actinomycetota</taxon>
        <taxon>Actinomycetes</taxon>
        <taxon>Micrococcales</taxon>
        <taxon>Bogoriellaceae</taxon>
        <taxon>Georgenia</taxon>
    </lineage>
</organism>
<protein>
    <submittedName>
        <fullName evidence="2">Uncharacterized protein</fullName>
    </submittedName>
</protein>
<name>A0ABW2QDZ1_9MICO</name>
<feature type="transmembrane region" description="Helical" evidence="1">
    <location>
        <begin position="113"/>
        <end position="134"/>
    </location>
</feature>
<keyword evidence="1" id="KW-0472">Membrane</keyword>
<keyword evidence="3" id="KW-1185">Reference proteome</keyword>
<dbReference type="RefSeq" id="WP_382396587.1">
    <property type="nucleotide sequence ID" value="NZ_JBHTCQ010000005.1"/>
</dbReference>
<sequence>MTDGPGSRAATALRTALIATAGACVGLGVLGAALVLLSGDTDPWPGLSLLLAGQATALVAAVVSGIGLRRVLTGSAPQGVTPWVRRTLSRLVPVLLAVLVTGVAAWIALRPGAWLAVVTCALVTAQLAAMLRWLSR</sequence>
<feature type="transmembrane region" description="Helical" evidence="1">
    <location>
        <begin position="49"/>
        <end position="68"/>
    </location>
</feature>
<evidence type="ECO:0000313" key="2">
    <source>
        <dbReference type="EMBL" id="MFC7407052.1"/>
    </source>
</evidence>
<keyword evidence="1" id="KW-0812">Transmembrane</keyword>
<gene>
    <name evidence="2" type="ORF">ACFQQL_18190</name>
</gene>
<accession>A0ABW2QDZ1</accession>
<comment type="caution">
    <text evidence="2">The sequence shown here is derived from an EMBL/GenBank/DDBJ whole genome shotgun (WGS) entry which is preliminary data.</text>
</comment>
<dbReference type="Proteomes" id="UP001596455">
    <property type="component" value="Unassembled WGS sequence"/>
</dbReference>
<keyword evidence="1" id="KW-1133">Transmembrane helix</keyword>